<reference evidence="3" key="1">
    <citation type="submission" date="2025-08" db="UniProtKB">
        <authorList>
            <consortium name="Ensembl"/>
        </authorList>
    </citation>
    <scope>IDENTIFICATION</scope>
</reference>
<sequence>MQPVSVLQELEKQYSPSRWVIRLKAEEAVKTYVQTGSQATRKARAIRKRELHVPYGLGEGEKLDIYFPDKTSAALPLFVFIHGGYWQSGSKDESAFMVNPLTAQGVAVVIVAYDVAPKGTLDQMVDQVTRSVAFLQKRYPSNKGIYLCGHSAGAHLASMMLLANWTTHGVTPNLQGFLLVSGIYDLEPILSTSQNDPLHLTLICQASGTQRVPLPSLQSLSTLLCFSVQILHQAGWKASLQEVRDVDHFDIIENLTQEGDVLIQVILQTIFQKP</sequence>
<dbReference type="Pfam" id="PF20434">
    <property type="entry name" value="BD-FAE"/>
    <property type="match status" value="1"/>
</dbReference>
<dbReference type="GO" id="GO:0005737">
    <property type="term" value="C:cytoplasm"/>
    <property type="evidence" value="ECO:0007669"/>
    <property type="project" value="Ensembl"/>
</dbReference>
<evidence type="ECO:0000256" key="1">
    <source>
        <dbReference type="ARBA" id="ARBA00022801"/>
    </source>
</evidence>
<name>A0A8C5KHA1_JACJA</name>
<proteinExistence type="predicted"/>
<keyword evidence="1" id="KW-0378">Hydrolase</keyword>
<dbReference type="SUPFAM" id="SSF53474">
    <property type="entry name" value="alpha/beta-Hydrolases"/>
    <property type="match status" value="1"/>
</dbReference>
<evidence type="ECO:0000313" key="3">
    <source>
        <dbReference type="Ensembl" id="ENSJJAP00000008713.1"/>
    </source>
</evidence>
<dbReference type="GeneTree" id="ENSGT00390000011093"/>
<dbReference type="Gene3D" id="3.40.50.1820">
    <property type="entry name" value="alpha/beta hydrolase"/>
    <property type="match status" value="1"/>
</dbReference>
<dbReference type="Proteomes" id="UP000694385">
    <property type="component" value="Unassembled WGS sequence"/>
</dbReference>
<dbReference type="Ensembl" id="ENSJJAT00000015147.1">
    <property type="protein sequence ID" value="ENSJJAP00000008713.1"/>
    <property type="gene ID" value="ENSJJAG00000012806.1"/>
</dbReference>
<organism evidence="3 4">
    <name type="scientific">Jaculus jaculus</name>
    <name type="common">Lesser Egyptian jerboa</name>
    <dbReference type="NCBI Taxonomy" id="51337"/>
    <lineage>
        <taxon>Eukaryota</taxon>
        <taxon>Metazoa</taxon>
        <taxon>Chordata</taxon>
        <taxon>Craniata</taxon>
        <taxon>Vertebrata</taxon>
        <taxon>Euteleostomi</taxon>
        <taxon>Mammalia</taxon>
        <taxon>Eutheria</taxon>
        <taxon>Euarchontoglires</taxon>
        <taxon>Glires</taxon>
        <taxon>Rodentia</taxon>
        <taxon>Myomorpha</taxon>
        <taxon>Dipodoidea</taxon>
        <taxon>Dipodidae</taxon>
        <taxon>Dipodinae</taxon>
        <taxon>Jaculus</taxon>
    </lineage>
</organism>
<keyword evidence="4" id="KW-1185">Reference proteome</keyword>
<dbReference type="InterPro" id="IPR029058">
    <property type="entry name" value="AB_hydrolase_fold"/>
</dbReference>
<protein>
    <submittedName>
        <fullName evidence="3">Arylformamidase</fullName>
    </submittedName>
</protein>
<gene>
    <name evidence="3" type="primary">Afmid</name>
</gene>
<dbReference type="AlphaFoldDB" id="A0A8C5KHA1"/>
<evidence type="ECO:0000313" key="4">
    <source>
        <dbReference type="Proteomes" id="UP000694385"/>
    </source>
</evidence>
<dbReference type="GO" id="GO:0004061">
    <property type="term" value="F:arylformamidase activity"/>
    <property type="evidence" value="ECO:0007669"/>
    <property type="project" value="TreeGrafter"/>
</dbReference>
<reference evidence="3" key="2">
    <citation type="submission" date="2025-09" db="UniProtKB">
        <authorList>
            <consortium name="Ensembl"/>
        </authorList>
    </citation>
    <scope>IDENTIFICATION</scope>
</reference>
<dbReference type="PANTHER" id="PTHR48081:SF33">
    <property type="entry name" value="KYNURENINE FORMAMIDASE"/>
    <property type="match status" value="1"/>
</dbReference>
<feature type="domain" description="BD-FAE-like" evidence="2">
    <location>
        <begin position="63"/>
        <end position="165"/>
    </location>
</feature>
<dbReference type="PANTHER" id="PTHR48081">
    <property type="entry name" value="AB HYDROLASE SUPERFAMILY PROTEIN C4A8.06C"/>
    <property type="match status" value="1"/>
</dbReference>
<dbReference type="GO" id="GO:0019441">
    <property type="term" value="P:L-tryptophan catabolic process to kynurenine"/>
    <property type="evidence" value="ECO:0007669"/>
    <property type="project" value="Ensembl"/>
</dbReference>
<dbReference type="InterPro" id="IPR050300">
    <property type="entry name" value="GDXG_lipolytic_enzyme"/>
</dbReference>
<evidence type="ECO:0000259" key="2">
    <source>
        <dbReference type="Pfam" id="PF20434"/>
    </source>
</evidence>
<dbReference type="OMA" id="HGGYWRM"/>
<accession>A0A8C5KHA1</accession>
<dbReference type="InterPro" id="IPR049492">
    <property type="entry name" value="BD-FAE-like_dom"/>
</dbReference>